<dbReference type="AlphaFoldDB" id="A0A4Y2XCM5"/>
<evidence type="ECO:0000313" key="2">
    <source>
        <dbReference type="Proteomes" id="UP000499080"/>
    </source>
</evidence>
<protein>
    <submittedName>
        <fullName evidence="1">Uncharacterized protein</fullName>
    </submittedName>
</protein>
<comment type="caution">
    <text evidence="1">The sequence shown here is derived from an EMBL/GenBank/DDBJ whole genome shotgun (WGS) entry which is preliminary data.</text>
</comment>
<evidence type="ECO:0000313" key="1">
    <source>
        <dbReference type="EMBL" id="GBO46720.1"/>
    </source>
</evidence>
<sequence length="106" mass="11875">MPFHFLAPSISTGHSRPLHATQTHPLPVTAIPIEPTYPHAFKMRTPLASISSRGRQPSLTHLYRSHFSNNDLTVRMKWLDIQPSASHPSILIGFFALMMGFGVERS</sequence>
<name>A0A4Y2XCM5_ARAVE</name>
<keyword evidence="2" id="KW-1185">Reference proteome</keyword>
<accession>A0A4Y2XCM5</accession>
<dbReference type="EMBL" id="BGPR01074586">
    <property type="protein sequence ID" value="GBO46720.1"/>
    <property type="molecule type" value="Genomic_DNA"/>
</dbReference>
<organism evidence="1 2">
    <name type="scientific">Araneus ventricosus</name>
    <name type="common">Orbweaver spider</name>
    <name type="synonym">Epeira ventricosa</name>
    <dbReference type="NCBI Taxonomy" id="182803"/>
    <lineage>
        <taxon>Eukaryota</taxon>
        <taxon>Metazoa</taxon>
        <taxon>Ecdysozoa</taxon>
        <taxon>Arthropoda</taxon>
        <taxon>Chelicerata</taxon>
        <taxon>Arachnida</taxon>
        <taxon>Araneae</taxon>
        <taxon>Araneomorphae</taxon>
        <taxon>Entelegynae</taxon>
        <taxon>Araneoidea</taxon>
        <taxon>Araneidae</taxon>
        <taxon>Araneus</taxon>
    </lineage>
</organism>
<proteinExistence type="predicted"/>
<gene>
    <name evidence="1" type="ORF">AVEN_242429_1</name>
</gene>
<dbReference type="Proteomes" id="UP000499080">
    <property type="component" value="Unassembled WGS sequence"/>
</dbReference>
<reference evidence="1 2" key="1">
    <citation type="journal article" date="2019" name="Sci. Rep.">
        <title>Orb-weaving spider Araneus ventricosus genome elucidates the spidroin gene catalogue.</title>
        <authorList>
            <person name="Kono N."/>
            <person name="Nakamura H."/>
            <person name="Ohtoshi R."/>
            <person name="Moran D.A.P."/>
            <person name="Shinohara A."/>
            <person name="Yoshida Y."/>
            <person name="Fujiwara M."/>
            <person name="Mori M."/>
            <person name="Tomita M."/>
            <person name="Arakawa K."/>
        </authorList>
    </citation>
    <scope>NUCLEOTIDE SEQUENCE [LARGE SCALE GENOMIC DNA]</scope>
</reference>